<name>A0A5N6ZCB2_9EURO</name>
<organism evidence="6 7">
    <name type="scientific">Aspergillus coremiiformis</name>
    <dbReference type="NCBI Taxonomy" id="138285"/>
    <lineage>
        <taxon>Eukaryota</taxon>
        <taxon>Fungi</taxon>
        <taxon>Dikarya</taxon>
        <taxon>Ascomycota</taxon>
        <taxon>Pezizomycotina</taxon>
        <taxon>Eurotiomycetes</taxon>
        <taxon>Eurotiomycetidae</taxon>
        <taxon>Eurotiales</taxon>
        <taxon>Aspergillaceae</taxon>
        <taxon>Aspergillus</taxon>
        <taxon>Aspergillus subgen. Circumdati</taxon>
    </lineage>
</organism>
<dbReference type="GO" id="GO:0016491">
    <property type="term" value="F:oxidoreductase activity"/>
    <property type="evidence" value="ECO:0007669"/>
    <property type="project" value="UniProtKB-KW"/>
</dbReference>
<evidence type="ECO:0000313" key="7">
    <source>
        <dbReference type="Proteomes" id="UP000327118"/>
    </source>
</evidence>
<feature type="region of interest" description="Disordered" evidence="4">
    <location>
        <begin position="394"/>
        <end position="434"/>
    </location>
</feature>
<feature type="compositionally biased region" description="Polar residues" evidence="4">
    <location>
        <begin position="408"/>
        <end position="417"/>
    </location>
</feature>
<sequence length="434" mass="47928">MPIPLLARGFQEGISSIPYAWTVLKVVPWVLLVAALKYYFGGARNGSERLMHSKVVMVTGGTSGIGASVVHELASRGAQVILLTQHAPSDVFLVEYIEDLRKATKNELIYAEQVDLSSLHSVRTFATKWIDNVPPRRLDMVILCGNTAIPSSATRQLTEDGLDEEWQVNYLANFHLLSILSPALRVQPSHRDVRVIFTTCSSYIGARLNLQQIEAASTPGAGAGASKASRGTKNSKNGKKTGAGSKKPQVSLFGASKLALMAFAHSFQKHLNAYERPDKMPPCTRVIVVDPGFSRTPGTRRWLTGGSLWGLLLYLLTWPFWWLVLKSPQQGAQSILYAAMEAKYGRGTGGWMVKECQEVDFARKDIKDEEGGKLLWQFSEKQIELKEKEGAVKRALANKEQQERENQKNNGSSSTKSAAKEQTPGSRRSRKVNK</sequence>
<keyword evidence="3" id="KW-0560">Oxidoreductase</keyword>
<dbReference type="InterPro" id="IPR036291">
    <property type="entry name" value="NAD(P)-bd_dom_sf"/>
</dbReference>
<dbReference type="SUPFAM" id="SSF51735">
    <property type="entry name" value="NAD(P)-binding Rossmann-fold domains"/>
    <property type="match status" value="1"/>
</dbReference>
<feature type="region of interest" description="Disordered" evidence="4">
    <location>
        <begin position="219"/>
        <end position="248"/>
    </location>
</feature>
<evidence type="ECO:0000256" key="2">
    <source>
        <dbReference type="ARBA" id="ARBA00022857"/>
    </source>
</evidence>
<feature type="transmembrane region" description="Helical" evidence="5">
    <location>
        <begin position="302"/>
        <end position="324"/>
    </location>
</feature>
<dbReference type="EMBL" id="ML739073">
    <property type="protein sequence ID" value="KAE8354389.1"/>
    <property type="molecule type" value="Genomic_DNA"/>
</dbReference>
<protein>
    <recommendedName>
        <fullName evidence="8">Oxidoreductase</fullName>
    </recommendedName>
</protein>
<dbReference type="PANTHER" id="PTHR24320:SF285">
    <property type="entry name" value="RETINOL DEHYDROGENASE 14"/>
    <property type="match status" value="1"/>
</dbReference>
<feature type="compositionally biased region" description="Low complexity" evidence="4">
    <location>
        <begin position="219"/>
        <end position="247"/>
    </location>
</feature>
<comment type="similarity">
    <text evidence="1">Belongs to the short-chain dehydrogenases/reductases (SDR) family.</text>
</comment>
<keyword evidence="5" id="KW-0812">Transmembrane</keyword>
<dbReference type="InterPro" id="IPR002347">
    <property type="entry name" value="SDR_fam"/>
</dbReference>
<evidence type="ECO:0000256" key="1">
    <source>
        <dbReference type="ARBA" id="ARBA00006484"/>
    </source>
</evidence>
<dbReference type="PANTHER" id="PTHR24320">
    <property type="entry name" value="RETINOL DEHYDROGENASE"/>
    <property type="match status" value="1"/>
</dbReference>
<keyword evidence="7" id="KW-1185">Reference proteome</keyword>
<dbReference type="PRINTS" id="PR00081">
    <property type="entry name" value="GDHRDH"/>
</dbReference>
<accession>A0A5N6ZCB2</accession>
<keyword evidence="2" id="KW-0521">NADP</keyword>
<keyword evidence="5" id="KW-0472">Membrane</keyword>
<evidence type="ECO:0000256" key="3">
    <source>
        <dbReference type="ARBA" id="ARBA00023002"/>
    </source>
</evidence>
<dbReference type="OrthoDB" id="191979at2759"/>
<gene>
    <name evidence="6" type="ORF">BDV28DRAFT_84830</name>
</gene>
<reference evidence="7" key="1">
    <citation type="submission" date="2019-04" db="EMBL/GenBank/DDBJ databases">
        <title>Friends and foes A comparative genomics studyof 23 Aspergillus species from section Flavi.</title>
        <authorList>
            <consortium name="DOE Joint Genome Institute"/>
            <person name="Kjaerbolling I."/>
            <person name="Vesth T."/>
            <person name="Frisvad J.C."/>
            <person name="Nybo J.L."/>
            <person name="Theobald S."/>
            <person name="Kildgaard S."/>
            <person name="Isbrandt T."/>
            <person name="Kuo A."/>
            <person name="Sato A."/>
            <person name="Lyhne E.K."/>
            <person name="Kogle M.E."/>
            <person name="Wiebenga A."/>
            <person name="Kun R.S."/>
            <person name="Lubbers R.J."/>
            <person name="Makela M.R."/>
            <person name="Barry K."/>
            <person name="Chovatia M."/>
            <person name="Clum A."/>
            <person name="Daum C."/>
            <person name="Haridas S."/>
            <person name="He G."/>
            <person name="LaButti K."/>
            <person name="Lipzen A."/>
            <person name="Mondo S."/>
            <person name="Riley R."/>
            <person name="Salamov A."/>
            <person name="Simmons B.A."/>
            <person name="Magnuson J.K."/>
            <person name="Henrissat B."/>
            <person name="Mortensen U.H."/>
            <person name="Larsen T.O."/>
            <person name="Devries R.P."/>
            <person name="Grigoriev I.V."/>
            <person name="Machida M."/>
            <person name="Baker S.E."/>
            <person name="Andersen M.R."/>
        </authorList>
    </citation>
    <scope>NUCLEOTIDE SEQUENCE [LARGE SCALE GENOMIC DNA]</scope>
    <source>
        <strain evidence="7">CBS 553.77</strain>
    </source>
</reference>
<dbReference type="AlphaFoldDB" id="A0A5N6ZCB2"/>
<dbReference type="Gene3D" id="3.40.50.720">
    <property type="entry name" value="NAD(P)-binding Rossmann-like Domain"/>
    <property type="match status" value="1"/>
</dbReference>
<evidence type="ECO:0008006" key="8">
    <source>
        <dbReference type="Google" id="ProtNLM"/>
    </source>
</evidence>
<dbReference type="Pfam" id="PF00106">
    <property type="entry name" value="adh_short"/>
    <property type="match status" value="1"/>
</dbReference>
<keyword evidence="5" id="KW-1133">Transmembrane helix</keyword>
<evidence type="ECO:0000256" key="4">
    <source>
        <dbReference type="SAM" id="MobiDB-lite"/>
    </source>
</evidence>
<dbReference type="Proteomes" id="UP000327118">
    <property type="component" value="Unassembled WGS sequence"/>
</dbReference>
<evidence type="ECO:0000256" key="5">
    <source>
        <dbReference type="SAM" id="Phobius"/>
    </source>
</evidence>
<evidence type="ECO:0000313" key="6">
    <source>
        <dbReference type="EMBL" id="KAE8354389.1"/>
    </source>
</evidence>
<proteinExistence type="inferred from homology"/>